<dbReference type="CDD" id="cd23020">
    <property type="entry name" value="zf-HIT"/>
    <property type="match status" value="1"/>
</dbReference>
<comment type="caution">
    <text evidence="7">The sequence shown here is derived from an EMBL/GenBank/DDBJ whole genome shotgun (WGS) entry which is preliminary data.</text>
</comment>
<evidence type="ECO:0000313" key="8">
    <source>
        <dbReference type="Proteomes" id="UP000815325"/>
    </source>
</evidence>
<accession>A0ABQ7G2E5</accession>
<evidence type="ECO:0000256" key="4">
    <source>
        <dbReference type="PROSITE-ProRule" id="PRU00134"/>
    </source>
</evidence>
<feature type="domain" description="MYND-type" evidence="6">
    <location>
        <begin position="668"/>
        <end position="706"/>
    </location>
</feature>
<keyword evidence="1" id="KW-0479">Metal-binding</keyword>
<organism evidence="7 8">
    <name type="scientific">Dunaliella salina</name>
    <name type="common">Green alga</name>
    <name type="synonym">Protococcus salinus</name>
    <dbReference type="NCBI Taxonomy" id="3046"/>
    <lineage>
        <taxon>Eukaryota</taxon>
        <taxon>Viridiplantae</taxon>
        <taxon>Chlorophyta</taxon>
        <taxon>core chlorophytes</taxon>
        <taxon>Chlorophyceae</taxon>
        <taxon>CS clade</taxon>
        <taxon>Chlamydomonadales</taxon>
        <taxon>Dunaliellaceae</taxon>
        <taxon>Dunaliella</taxon>
    </lineage>
</organism>
<proteinExistence type="predicted"/>
<dbReference type="SUPFAM" id="SSF48452">
    <property type="entry name" value="TPR-like"/>
    <property type="match status" value="1"/>
</dbReference>
<evidence type="ECO:0000259" key="6">
    <source>
        <dbReference type="PROSITE" id="PS50865"/>
    </source>
</evidence>
<dbReference type="Pfam" id="PF13374">
    <property type="entry name" value="TPR_10"/>
    <property type="match status" value="1"/>
</dbReference>
<dbReference type="PROSITE" id="PS50865">
    <property type="entry name" value="ZF_MYND_2"/>
    <property type="match status" value="1"/>
</dbReference>
<dbReference type="EMBL" id="MU070249">
    <property type="protein sequence ID" value="KAF5828770.1"/>
    <property type="molecule type" value="Genomic_DNA"/>
</dbReference>
<dbReference type="Gene3D" id="1.25.40.10">
    <property type="entry name" value="Tetratricopeptide repeat domain"/>
    <property type="match status" value="1"/>
</dbReference>
<evidence type="ECO:0000256" key="2">
    <source>
        <dbReference type="ARBA" id="ARBA00022771"/>
    </source>
</evidence>
<keyword evidence="8" id="KW-1185">Reference proteome</keyword>
<feature type="region of interest" description="Disordered" evidence="5">
    <location>
        <begin position="634"/>
        <end position="659"/>
    </location>
</feature>
<evidence type="ECO:0000256" key="3">
    <source>
        <dbReference type="ARBA" id="ARBA00022833"/>
    </source>
</evidence>
<dbReference type="Gene3D" id="6.10.140.2220">
    <property type="match status" value="1"/>
</dbReference>
<evidence type="ECO:0000313" key="7">
    <source>
        <dbReference type="EMBL" id="KAF5828770.1"/>
    </source>
</evidence>
<protein>
    <recommendedName>
        <fullName evidence="6">MYND-type domain-containing protein</fullName>
    </recommendedName>
</protein>
<keyword evidence="3" id="KW-0862">Zinc</keyword>
<keyword evidence="2 4" id="KW-0863">Zinc-finger</keyword>
<dbReference type="InterPro" id="IPR002893">
    <property type="entry name" value="Znf_MYND"/>
</dbReference>
<gene>
    <name evidence="7" type="ORF">DUNSADRAFT_17102</name>
</gene>
<dbReference type="SUPFAM" id="SSF144232">
    <property type="entry name" value="HIT/MYND zinc finger-like"/>
    <property type="match status" value="1"/>
</dbReference>
<name>A0ABQ7G2E5_DUNSA</name>
<reference evidence="7" key="1">
    <citation type="submission" date="2017-08" db="EMBL/GenBank/DDBJ databases">
        <authorList>
            <person name="Polle J.E."/>
            <person name="Barry K."/>
            <person name="Cushman J."/>
            <person name="Schmutz J."/>
            <person name="Tran D."/>
            <person name="Hathwaick L.T."/>
            <person name="Yim W.C."/>
            <person name="Jenkins J."/>
            <person name="Mckie-Krisberg Z.M."/>
            <person name="Prochnik S."/>
            <person name="Lindquist E."/>
            <person name="Dockter R.B."/>
            <person name="Adam C."/>
            <person name="Molina H."/>
            <person name="Bunkerborg J."/>
            <person name="Jin E."/>
            <person name="Buchheim M."/>
            <person name="Magnuson J."/>
        </authorList>
    </citation>
    <scope>NUCLEOTIDE SEQUENCE</scope>
    <source>
        <strain evidence="7">CCAP 19/18</strain>
    </source>
</reference>
<evidence type="ECO:0000256" key="1">
    <source>
        <dbReference type="ARBA" id="ARBA00022723"/>
    </source>
</evidence>
<dbReference type="Proteomes" id="UP000815325">
    <property type="component" value="Unassembled WGS sequence"/>
</dbReference>
<dbReference type="InterPro" id="IPR011990">
    <property type="entry name" value="TPR-like_helical_dom_sf"/>
</dbReference>
<sequence>MDTDRISAEDEEFFVQFDPFNSTSRTEADQERYVKICDRVVSLVVRVSADLPQAIFGVRGMPPISGMLPKPAQAEQMRDSEMRLRKALEEAGLLLRIGVGDSIEEFIDSGWTTLAKLILEQRQPHRQAAAQRIYLAMLSKSLARHGPYSLHSIKMLLDICSSIFSQGQDMENKVVKARICSAVYVLLKHGVDKDKWPEHAHYFATTRLVLMNIYQQELPVQECAEPLLREQLAVCEAAVQQQGGAASKKAKEELSVYLLRLGRCLNSLSKYLEAEEVLERAVHISAELEGIKPVDRRLAELQGVSVKCLKDKMKQAGVKVPAGLDLSELKQLCAEEANIQALVAGENTFTMMSDLGRALTGQKDIFPDKLPRAACLQRQVLEAKLRHPEYGPEDGGTLCTMNDLQKALSGQFKFEEALSIGEKALSIRKRLYKDVNHPRFMNNVARQQENLRLQKAFRKEAEALLGPRSTWVGAEDGRPAAAVFKKTIQDASRRRATNSSSSSSHNPGLALGLNLVDYDPNDLADVSYAALMAGLGVKGAYLKEEGTSTKDSMFRFCIVGTQVFDEKNTNECIKTWAEAMALLKDSLTLPTGHSLCIPGLKMRALTSAMSFNEKLFGEAQVAMQQLAAGSREVLRQTEEVEEEKGSAAGSKQQQGDPFTLRSKPKRTCIACGAFGARKKCSRCNQAYACSNECFLSAWQSFHKHSCMKER</sequence>
<evidence type="ECO:0000256" key="5">
    <source>
        <dbReference type="SAM" id="MobiDB-lite"/>
    </source>
</evidence>